<reference evidence="2" key="1">
    <citation type="submission" date="2020-07" db="EMBL/GenBank/DDBJ databases">
        <title>A new Micromonospora strain with potent antibiotic activity isolated from the microbiome of a mid-Atlantic deep-sea sponge.</title>
        <authorList>
            <person name="Back C.R."/>
            <person name="Stennett H.L."/>
            <person name="Williams S.E."/>
            <person name="Wang L."/>
            <person name="Ojeda Gomez J."/>
            <person name="Abdulle O.M."/>
            <person name="Duffy T."/>
            <person name="Hendry K.R."/>
            <person name="Powell D."/>
            <person name="Stach J.E."/>
            <person name="Essex-Lopresti A.E."/>
            <person name="Willis C.L."/>
            <person name="Curnow P."/>
            <person name="Race P.R."/>
        </authorList>
    </citation>
    <scope>NUCLEOTIDE SEQUENCE [LARGE SCALE GENOMIC DNA]</scope>
    <source>
        <strain evidence="2">28ISP2-46</strain>
    </source>
</reference>
<dbReference type="KEGG" id="mfeu:H1D33_07385"/>
<dbReference type="InterPro" id="IPR036038">
    <property type="entry name" value="Aminotransferase-like"/>
</dbReference>
<sequence>MAFFAVHRNGRPATADDLAPLAFAGNAHFTAVQVRDGRVRGLDLHLTRLREASRELFGTALPDDRVRAAMRTAIGAGPPDVTLTATVHPGEGEGELDLLVRTRAAASPPAGPLALAAYEYERFLPAVKHVGELAKSHLARRAVRDGFDDAAFVDRTGRVSEATIWNLVFADGDTVVWPEAPMLVGTTMGVLRRQLARLGVPQRTRPVTRDDLPGLAGAAVLNSWTPGVPVSRIGSVTLPDAPAFLATLHRAYEAEPPVEV</sequence>
<name>A0A7L6B9K4_9ACTN</name>
<dbReference type="EMBL" id="CP059322">
    <property type="protein sequence ID" value="QLQ38654.1"/>
    <property type="molecule type" value="Genomic_DNA"/>
</dbReference>
<dbReference type="AlphaFoldDB" id="A0A7L6B9K4"/>
<protein>
    <submittedName>
        <fullName evidence="1">Aminotransferase class IV family protein</fullName>
    </submittedName>
</protein>
<dbReference type="RefSeq" id="WP_181571077.1">
    <property type="nucleotide sequence ID" value="NZ_CP059322.2"/>
</dbReference>
<dbReference type="GO" id="GO:0008483">
    <property type="term" value="F:transaminase activity"/>
    <property type="evidence" value="ECO:0007669"/>
    <property type="project" value="UniProtKB-KW"/>
</dbReference>
<dbReference type="Gene3D" id="3.20.10.10">
    <property type="entry name" value="D-amino Acid Aminotransferase, subunit A, domain 2"/>
    <property type="match status" value="1"/>
</dbReference>
<evidence type="ECO:0000313" key="2">
    <source>
        <dbReference type="Proteomes" id="UP000510844"/>
    </source>
</evidence>
<keyword evidence="2" id="KW-1185">Reference proteome</keyword>
<accession>A0A7L6B9K4</accession>
<dbReference type="NCBIfam" id="NF006734">
    <property type="entry name" value="PRK09266.1"/>
    <property type="match status" value="1"/>
</dbReference>
<keyword evidence="1" id="KW-0032">Aminotransferase</keyword>
<dbReference type="SUPFAM" id="SSF56752">
    <property type="entry name" value="D-aminoacid aminotransferase-like PLP-dependent enzymes"/>
    <property type="match status" value="1"/>
</dbReference>
<proteinExistence type="predicted"/>
<dbReference type="Proteomes" id="UP000510844">
    <property type="component" value="Chromosome"/>
</dbReference>
<organism evidence="1 2">
    <name type="scientific">Micromonospora robiginosa</name>
    <dbReference type="NCBI Taxonomy" id="2749844"/>
    <lineage>
        <taxon>Bacteria</taxon>
        <taxon>Bacillati</taxon>
        <taxon>Actinomycetota</taxon>
        <taxon>Actinomycetes</taxon>
        <taxon>Micromonosporales</taxon>
        <taxon>Micromonosporaceae</taxon>
        <taxon>Micromonospora</taxon>
    </lineage>
</organism>
<dbReference type="InterPro" id="IPR001544">
    <property type="entry name" value="Aminotrans_IV"/>
</dbReference>
<dbReference type="Gene3D" id="3.30.470.10">
    <property type="match status" value="1"/>
</dbReference>
<evidence type="ECO:0000313" key="1">
    <source>
        <dbReference type="EMBL" id="QLQ38654.1"/>
    </source>
</evidence>
<gene>
    <name evidence="1" type="ORF">H1D33_07385</name>
</gene>
<dbReference type="InterPro" id="IPR043131">
    <property type="entry name" value="BCAT-like_N"/>
</dbReference>
<dbReference type="Pfam" id="PF01063">
    <property type="entry name" value="Aminotran_4"/>
    <property type="match status" value="1"/>
</dbReference>
<keyword evidence="1" id="KW-0808">Transferase</keyword>
<reference evidence="1 2" key="2">
    <citation type="journal article" date="2021" name="Mar. Drugs">
        <title>A New Micromonospora Strain with Antibiotic Activity Isolated from the Microbiome of a Mid-Atlantic Deep-Sea Sponge.</title>
        <authorList>
            <person name="Back C.R."/>
            <person name="Stennett H.L."/>
            <person name="Williams S.E."/>
            <person name="Wang L."/>
            <person name="Ojeda Gomez J."/>
            <person name="Abdulle O.M."/>
            <person name="Duffy T."/>
            <person name="Neal C."/>
            <person name="Mantell J."/>
            <person name="Jepson M.A."/>
            <person name="Hendry K.R."/>
            <person name="Powell D."/>
            <person name="Stach J.E.M."/>
            <person name="Essex-Lopresti A.E."/>
            <person name="Willis C.L."/>
            <person name="Curnow P."/>
            <person name="Race P.R."/>
        </authorList>
    </citation>
    <scope>NUCLEOTIDE SEQUENCE [LARGE SCALE GENOMIC DNA]</scope>
    <source>
        <strain evidence="1 2">28ISP2-46</strain>
    </source>
</reference>
<dbReference type="InterPro" id="IPR043132">
    <property type="entry name" value="BCAT-like_C"/>
</dbReference>